<dbReference type="EMBL" id="BKCJ011845308">
    <property type="protein sequence ID" value="GFD57819.1"/>
    <property type="molecule type" value="Genomic_DNA"/>
</dbReference>
<protein>
    <submittedName>
        <fullName evidence="2">Uncharacterized protein</fullName>
    </submittedName>
</protein>
<feature type="non-terminal residue" evidence="2">
    <location>
        <position position="1"/>
    </location>
</feature>
<feature type="compositionally biased region" description="Basic and acidic residues" evidence="1">
    <location>
        <begin position="62"/>
        <end position="76"/>
    </location>
</feature>
<dbReference type="AlphaFoldDB" id="A0A699XDL9"/>
<evidence type="ECO:0000313" key="2">
    <source>
        <dbReference type="EMBL" id="GFD57819.1"/>
    </source>
</evidence>
<reference evidence="2" key="1">
    <citation type="journal article" date="2019" name="Sci. Rep.">
        <title>Draft genome of Tanacetum cinerariifolium, the natural source of mosquito coil.</title>
        <authorList>
            <person name="Yamashiro T."/>
            <person name="Shiraishi A."/>
            <person name="Satake H."/>
            <person name="Nakayama K."/>
        </authorList>
    </citation>
    <scope>NUCLEOTIDE SEQUENCE</scope>
</reference>
<accession>A0A699XDL9</accession>
<gene>
    <name evidence="2" type="ORF">Tci_929788</name>
</gene>
<feature type="region of interest" description="Disordered" evidence="1">
    <location>
        <begin position="1"/>
        <end position="28"/>
    </location>
</feature>
<name>A0A699XDL9_TANCI</name>
<proteinExistence type="predicted"/>
<feature type="non-terminal residue" evidence="2">
    <location>
        <position position="87"/>
    </location>
</feature>
<evidence type="ECO:0000256" key="1">
    <source>
        <dbReference type="SAM" id="MobiDB-lite"/>
    </source>
</evidence>
<feature type="region of interest" description="Disordered" evidence="1">
    <location>
        <begin position="62"/>
        <end position="87"/>
    </location>
</feature>
<comment type="caution">
    <text evidence="2">The sequence shown here is derived from an EMBL/GenBank/DDBJ whole genome shotgun (WGS) entry which is preliminary data.</text>
</comment>
<organism evidence="2">
    <name type="scientific">Tanacetum cinerariifolium</name>
    <name type="common">Dalmatian daisy</name>
    <name type="synonym">Chrysanthemum cinerariifolium</name>
    <dbReference type="NCBI Taxonomy" id="118510"/>
    <lineage>
        <taxon>Eukaryota</taxon>
        <taxon>Viridiplantae</taxon>
        <taxon>Streptophyta</taxon>
        <taxon>Embryophyta</taxon>
        <taxon>Tracheophyta</taxon>
        <taxon>Spermatophyta</taxon>
        <taxon>Magnoliopsida</taxon>
        <taxon>eudicotyledons</taxon>
        <taxon>Gunneridae</taxon>
        <taxon>Pentapetalae</taxon>
        <taxon>asterids</taxon>
        <taxon>campanulids</taxon>
        <taxon>Asterales</taxon>
        <taxon>Asteraceae</taxon>
        <taxon>Asteroideae</taxon>
        <taxon>Anthemideae</taxon>
        <taxon>Anthemidinae</taxon>
        <taxon>Tanacetum</taxon>
    </lineage>
</organism>
<sequence length="87" mass="9462">DPIALGAAHQRQTQSRVPCRRLDDGASGSERAVTFGGIDHRKADAVFDRAARVLGFQLEKQGTEPRVDATDAHQRGVADQFKYGRTG</sequence>